<evidence type="ECO:0000256" key="3">
    <source>
        <dbReference type="ARBA" id="ARBA00011245"/>
    </source>
</evidence>
<evidence type="ECO:0000256" key="4">
    <source>
        <dbReference type="ARBA" id="ARBA00011962"/>
    </source>
</evidence>
<comment type="catalytic activity">
    <reaction evidence="14">
        <text>D-maltose + ATP = alpha-maltose 1-phosphate + ADP + H(+)</text>
        <dbReference type="Rhea" id="RHEA:31915"/>
        <dbReference type="ChEBI" id="CHEBI:15378"/>
        <dbReference type="ChEBI" id="CHEBI:17306"/>
        <dbReference type="ChEBI" id="CHEBI:30616"/>
        <dbReference type="ChEBI" id="CHEBI:63576"/>
        <dbReference type="ChEBI" id="CHEBI:456216"/>
        <dbReference type="EC" id="2.7.1.175"/>
    </reaction>
</comment>
<comment type="subunit">
    <text evidence="3">Monomer.</text>
</comment>
<comment type="similarity">
    <text evidence="2">Belongs to the aminoglycoside phosphotransferase family.</text>
</comment>
<evidence type="ECO:0000256" key="8">
    <source>
        <dbReference type="ARBA" id="ARBA00022741"/>
    </source>
</evidence>
<protein>
    <recommendedName>
        <fullName evidence="5">Maltokinase</fullName>
        <ecNumber evidence="4">2.7.1.175</ecNumber>
    </recommendedName>
    <alternativeName>
        <fullName evidence="13">Maltose-1-phosphate synthase</fullName>
    </alternativeName>
</protein>
<keyword evidence="7" id="KW-0808">Transferase</keyword>
<evidence type="ECO:0000256" key="6">
    <source>
        <dbReference type="ARBA" id="ARBA00022600"/>
    </source>
</evidence>
<evidence type="ECO:0000256" key="2">
    <source>
        <dbReference type="ARBA" id="ARBA00006219"/>
    </source>
</evidence>
<keyword evidence="18" id="KW-1185">Reference proteome</keyword>
<gene>
    <name evidence="17" type="ORF">GCM10023168_09030</name>
</gene>
<evidence type="ECO:0000256" key="14">
    <source>
        <dbReference type="ARBA" id="ARBA00049067"/>
    </source>
</evidence>
<evidence type="ECO:0000259" key="16">
    <source>
        <dbReference type="Pfam" id="PF18085"/>
    </source>
</evidence>
<comment type="pathway">
    <text evidence="1">Glycan biosynthesis; glycogen biosynthesis.</text>
</comment>
<dbReference type="EC" id="2.7.1.175" evidence="4"/>
<evidence type="ECO:0000256" key="9">
    <source>
        <dbReference type="ARBA" id="ARBA00022777"/>
    </source>
</evidence>
<evidence type="ECO:0000256" key="1">
    <source>
        <dbReference type="ARBA" id="ARBA00004964"/>
    </source>
</evidence>
<name>A0ABP8K4W8_9MICO</name>
<evidence type="ECO:0000256" key="12">
    <source>
        <dbReference type="ARBA" id="ARBA00023277"/>
    </source>
</evidence>
<organism evidence="17 18">
    <name type="scientific">Fodinibacter luteus</name>
    <dbReference type="NCBI Taxonomy" id="552064"/>
    <lineage>
        <taxon>Bacteria</taxon>
        <taxon>Bacillati</taxon>
        <taxon>Actinomycetota</taxon>
        <taxon>Actinomycetes</taxon>
        <taxon>Micrococcales</taxon>
        <taxon>Intrasporangiaceae</taxon>
        <taxon>Fodinibacter (ex Wang et al. 2009)</taxon>
    </lineage>
</organism>
<accession>A0ABP8K4W8</accession>
<dbReference type="Proteomes" id="UP001500945">
    <property type="component" value="Unassembled WGS sequence"/>
</dbReference>
<dbReference type="InterPro" id="IPR040999">
    <property type="entry name" value="Mak_N_cap"/>
</dbReference>
<evidence type="ECO:0000256" key="7">
    <source>
        <dbReference type="ARBA" id="ARBA00022679"/>
    </source>
</evidence>
<dbReference type="RefSeq" id="WP_345202781.1">
    <property type="nucleotide sequence ID" value="NZ_BAABGM010000004.1"/>
</dbReference>
<keyword evidence="8" id="KW-0547">Nucleotide-binding</keyword>
<evidence type="ECO:0000313" key="17">
    <source>
        <dbReference type="EMBL" id="GAA4400361.1"/>
    </source>
</evidence>
<feature type="domain" description="Maltokinase N-terminal cap" evidence="16">
    <location>
        <begin position="21"/>
        <end position="108"/>
    </location>
</feature>
<keyword evidence="10" id="KW-0067">ATP-binding</keyword>
<proteinExistence type="inferred from homology"/>
<keyword evidence="11" id="KW-0320">Glycogen biosynthesis</keyword>
<comment type="caution">
    <text evidence="17">The sequence shown here is derived from an EMBL/GenBank/DDBJ whole genome shotgun (WGS) entry which is preliminary data.</text>
</comment>
<evidence type="ECO:0000256" key="15">
    <source>
        <dbReference type="SAM" id="MobiDB-lite"/>
    </source>
</evidence>
<dbReference type="InterPro" id="IPR011009">
    <property type="entry name" value="Kinase-like_dom_sf"/>
</dbReference>
<evidence type="ECO:0000256" key="11">
    <source>
        <dbReference type="ARBA" id="ARBA00023056"/>
    </source>
</evidence>
<keyword evidence="9" id="KW-0418">Kinase</keyword>
<evidence type="ECO:0000256" key="13">
    <source>
        <dbReference type="ARBA" id="ARBA00031251"/>
    </source>
</evidence>
<keyword evidence="6" id="KW-0321">Glycogen metabolism</keyword>
<evidence type="ECO:0000256" key="5">
    <source>
        <dbReference type="ARBA" id="ARBA00013882"/>
    </source>
</evidence>
<dbReference type="SUPFAM" id="SSF56112">
    <property type="entry name" value="Protein kinase-like (PK-like)"/>
    <property type="match status" value="1"/>
</dbReference>
<evidence type="ECO:0000256" key="10">
    <source>
        <dbReference type="ARBA" id="ARBA00022840"/>
    </source>
</evidence>
<evidence type="ECO:0000313" key="18">
    <source>
        <dbReference type="Proteomes" id="UP001500945"/>
    </source>
</evidence>
<keyword evidence="12" id="KW-0119">Carbohydrate metabolism</keyword>
<dbReference type="Pfam" id="PF18085">
    <property type="entry name" value="Mak_N_cap"/>
    <property type="match status" value="1"/>
</dbReference>
<feature type="region of interest" description="Disordered" evidence="15">
    <location>
        <begin position="126"/>
        <end position="145"/>
    </location>
</feature>
<dbReference type="EMBL" id="BAABGM010000004">
    <property type="protein sequence ID" value="GAA4400361.1"/>
    <property type="molecule type" value="Genomic_DNA"/>
</dbReference>
<reference evidence="18" key="1">
    <citation type="journal article" date="2019" name="Int. J. Syst. Evol. Microbiol.">
        <title>The Global Catalogue of Microorganisms (GCM) 10K type strain sequencing project: providing services to taxonomists for standard genome sequencing and annotation.</title>
        <authorList>
            <consortium name="The Broad Institute Genomics Platform"/>
            <consortium name="The Broad Institute Genome Sequencing Center for Infectious Disease"/>
            <person name="Wu L."/>
            <person name="Ma J."/>
        </authorList>
    </citation>
    <scope>NUCLEOTIDE SEQUENCE [LARGE SCALE GENOMIC DNA]</scope>
    <source>
        <strain evidence="18">JCM 17809</strain>
    </source>
</reference>
<sequence>MAEVIGTATLRPGKLELVSSWMGSQRWYAANGRQPRLRLLAAWRLDDPQGEVGVETLVVADEAGADPVVYQVPLTYRGEPLGSADHALVGTMEHSALGHRWVYDAPHDPVYAAQLLELVQGRVRAQSSSSSDTPEESVAGVPQQSWGREVRVRTARVLSGEQSNTSVILDCDLPDGHHVPLIVKVFRMLSPGANPDVVLQGALVDAGSSRVPAVVGAVTGHWPHPGADGDHPASGHLALAQEFLPGVEDAWRVALRAAEAGTDFVAPARALGDATAEVHRTLAEVLGTEPTSPQQAGAIVAGMRDRFDAAVAEAPELEEVRGSVDAVLRVAAAAPWPPLQRIHGDYHLGQVLHSPDRGWVLLDFEGEPLRPLAERSLPDQCLRDVAGMLRSFDYVGGTLEQVHGRSARSWVRAAQDAFLDGYAARAGEDPRARTALLAAFELDKAVYEVVYEARNRPGWLPIPLGAVRRLTTHFAQDPTTQGDPS</sequence>
<dbReference type="Gene3D" id="3.90.1200.10">
    <property type="match status" value="1"/>
</dbReference>